<dbReference type="Proteomes" id="UP000020467">
    <property type="component" value="Unassembled WGS sequence"/>
</dbReference>
<dbReference type="InterPro" id="IPR029058">
    <property type="entry name" value="AB_hydrolase_fold"/>
</dbReference>
<name>A0A010S2V9_9PEZI</name>
<dbReference type="Gene3D" id="3.40.50.1820">
    <property type="entry name" value="alpha/beta hydrolase"/>
    <property type="match status" value="1"/>
</dbReference>
<dbReference type="STRING" id="1445577.A0A010S2V9"/>
<dbReference type="Pfam" id="PF00561">
    <property type="entry name" value="Abhydrolase_1"/>
    <property type="match status" value="1"/>
</dbReference>
<gene>
    <name evidence="2" type="ORF">CFIO01_02162</name>
</gene>
<evidence type="ECO:0000313" key="3">
    <source>
        <dbReference type="Proteomes" id="UP000020467"/>
    </source>
</evidence>
<dbReference type="KEGG" id="cfj:CFIO01_02162"/>
<protein>
    <recommendedName>
        <fullName evidence="1">AB hydrolase-1 domain-containing protein</fullName>
    </recommendedName>
</protein>
<dbReference type="SUPFAM" id="SSF53474">
    <property type="entry name" value="alpha/beta-Hydrolases"/>
    <property type="match status" value="1"/>
</dbReference>
<dbReference type="PANTHER" id="PTHR43194:SF5">
    <property type="entry name" value="PIMELOYL-[ACYL-CARRIER PROTEIN] METHYL ESTER ESTERASE"/>
    <property type="match status" value="1"/>
</dbReference>
<dbReference type="PRINTS" id="PR00111">
    <property type="entry name" value="ABHYDROLASE"/>
</dbReference>
<dbReference type="eggNOG" id="ENOG502SKXK">
    <property type="taxonomic scope" value="Eukaryota"/>
</dbReference>
<sequence length="286" mass="31376">MASAQQLNLPDGRVLSYDLSGPDSKPVVLLANSLAAPFTLWDHVVKVLHANGFRTLRFDQPGHGKSSAPKKLNTEFETIADDVHSLVKSLKIEKLFAWIGVSMGAATSFYFATKYPGIIQKVAICDTISSSPKHAGVEDLFGPRAKAAGEAGNMEAQVDQTMDRWFGAEWIKANPEEAARARAIMNQTTVEGFQTCCFALQSDSFDIRPLFERIGSGVDEALLVVGEKDANLPQAMQEMRDKVEKGFRAAGKDNKIELKLIKNAGHVPFVDNFEQFKEVILGYLKA</sequence>
<dbReference type="InterPro" id="IPR050228">
    <property type="entry name" value="Carboxylesterase_BioH"/>
</dbReference>
<accession>A0A010S2V9</accession>
<dbReference type="AlphaFoldDB" id="A0A010S2V9"/>
<evidence type="ECO:0000259" key="1">
    <source>
        <dbReference type="Pfam" id="PF00561"/>
    </source>
</evidence>
<organism evidence="2 3">
    <name type="scientific">Colletotrichum fioriniae PJ7</name>
    <dbReference type="NCBI Taxonomy" id="1445577"/>
    <lineage>
        <taxon>Eukaryota</taxon>
        <taxon>Fungi</taxon>
        <taxon>Dikarya</taxon>
        <taxon>Ascomycota</taxon>
        <taxon>Pezizomycotina</taxon>
        <taxon>Sordariomycetes</taxon>
        <taxon>Hypocreomycetidae</taxon>
        <taxon>Glomerellales</taxon>
        <taxon>Glomerellaceae</taxon>
        <taxon>Colletotrichum</taxon>
        <taxon>Colletotrichum acutatum species complex</taxon>
    </lineage>
</organism>
<keyword evidence="3" id="KW-1185">Reference proteome</keyword>
<proteinExistence type="predicted"/>
<evidence type="ECO:0000313" key="2">
    <source>
        <dbReference type="EMBL" id="EXF84949.1"/>
    </source>
</evidence>
<reference evidence="2 3" key="1">
    <citation type="submission" date="2014-02" db="EMBL/GenBank/DDBJ databases">
        <title>The genome sequence of Colletotrichum fioriniae PJ7.</title>
        <authorList>
            <person name="Baroncelli R."/>
            <person name="Thon M.R."/>
        </authorList>
    </citation>
    <scope>NUCLEOTIDE SEQUENCE [LARGE SCALE GENOMIC DNA]</scope>
    <source>
        <strain evidence="2 3">PJ7</strain>
    </source>
</reference>
<dbReference type="PANTHER" id="PTHR43194">
    <property type="entry name" value="HYDROLASE ALPHA/BETA FOLD FAMILY"/>
    <property type="match status" value="1"/>
</dbReference>
<feature type="domain" description="AB hydrolase-1" evidence="1">
    <location>
        <begin position="26"/>
        <end position="141"/>
    </location>
</feature>
<comment type="caution">
    <text evidence="2">The sequence shown here is derived from an EMBL/GenBank/DDBJ whole genome shotgun (WGS) entry which is preliminary data.</text>
</comment>
<dbReference type="EMBL" id="JARH01000134">
    <property type="protein sequence ID" value="EXF84949.1"/>
    <property type="molecule type" value="Genomic_DNA"/>
</dbReference>
<dbReference type="HOGENOM" id="CLU_020336_50_3_1"/>
<dbReference type="OrthoDB" id="2851338at2759"/>
<dbReference type="InterPro" id="IPR000073">
    <property type="entry name" value="AB_hydrolase_1"/>
</dbReference>